<accession>A0A5B7I967</accession>
<organism evidence="1 2">
    <name type="scientific">Portunus trituberculatus</name>
    <name type="common">Swimming crab</name>
    <name type="synonym">Neptunus trituberculatus</name>
    <dbReference type="NCBI Taxonomy" id="210409"/>
    <lineage>
        <taxon>Eukaryota</taxon>
        <taxon>Metazoa</taxon>
        <taxon>Ecdysozoa</taxon>
        <taxon>Arthropoda</taxon>
        <taxon>Crustacea</taxon>
        <taxon>Multicrustacea</taxon>
        <taxon>Malacostraca</taxon>
        <taxon>Eumalacostraca</taxon>
        <taxon>Eucarida</taxon>
        <taxon>Decapoda</taxon>
        <taxon>Pleocyemata</taxon>
        <taxon>Brachyura</taxon>
        <taxon>Eubrachyura</taxon>
        <taxon>Portunoidea</taxon>
        <taxon>Portunidae</taxon>
        <taxon>Portuninae</taxon>
        <taxon>Portunus</taxon>
    </lineage>
</organism>
<evidence type="ECO:0000313" key="2">
    <source>
        <dbReference type="Proteomes" id="UP000324222"/>
    </source>
</evidence>
<keyword evidence="2" id="KW-1185">Reference proteome</keyword>
<dbReference type="EMBL" id="VSRR010053674">
    <property type="protein sequence ID" value="MPC80312.1"/>
    <property type="molecule type" value="Genomic_DNA"/>
</dbReference>
<reference evidence="1 2" key="1">
    <citation type="submission" date="2019-05" db="EMBL/GenBank/DDBJ databases">
        <title>Another draft genome of Portunus trituberculatus and its Hox gene families provides insights of decapod evolution.</title>
        <authorList>
            <person name="Jeong J.-H."/>
            <person name="Song I."/>
            <person name="Kim S."/>
            <person name="Choi T."/>
            <person name="Kim D."/>
            <person name="Ryu S."/>
            <person name="Kim W."/>
        </authorList>
    </citation>
    <scope>NUCLEOTIDE SEQUENCE [LARGE SCALE GENOMIC DNA]</scope>
    <source>
        <tissue evidence="1">Muscle</tissue>
    </source>
</reference>
<name>A0A5B7I967_PORTR</name>
<protein>
    <submittedName>
        <fullName evidence="1">Uncharacterized protein</fullName>
    </submittedName>
</protein>
<dbReference type="AlphaFoldDB" id="A0A5B7I967"/>
<proteinExistence type="predicted"/>
<comment type="caution">
    <text evidence="1">The sequence shown here is derived from an EMBL/GenBank/DDBJ whole genome shotgun (WGS) entry which is preliminary data.</text>
</comment>
<dbReference type="Proteomes" id="UP000324222">
    <property type="component" value="Unassembled WGS sequence"/>
</dbReference>
<sequence length="121" mass="14137">MPTLTVRRPISVRYHAALEAPTHLLRSTEWYCLSCTHSRHRSQCSQPCCYFLPALPAPFASSLAFLTRQLCPVKGDEGYRQWCQAHCLHHRYNLFCLREPAHHHWHGLFQQGHNCVIHVHK</sequence>
<evidence type="ECO:0000313" key="1">
    <source>
        <dbReference type="EMBL" id="MPC80312.1"/>
    </source>
</evidence>
<gene>
    <name evidence="1" type="ORF">E2C01_074889</name>
</gene>